<sequence>MLLLGEQPKQEWTAELSRLIRAEMRLDESYRALWWYVAQEFPWSADDSPTEGFDYDGLGLLYWRLSRDPNFGSDREWRLEEIMEHRKRRLNVSEGHWAQEDLEFLVVQEWELEIAYRQLLDSAQQQGGAPFAWDYQEIPVDNSKILAEESAVENLEKIPKAEALTAGQSSANLCPALIASFGFHGQEMVNLYPQTPVAETDFSAEEEQTDEPPAEELVSGPNFSVLCPAPTAVSVELQGTFPAQVLVTGQRVQDLCPAPVAVPEAHGEKVAITSQQLDEGTERKQPAHLPSCTVWEVRNSACCPNESMDLMDCSEDVIDYASPAQVLAAGQSTALHPWQFWRPE</sequence>
<gene>
    <name evidence="2" type="ORF">AB205_0050390</name>
</gene>
<feature type="non-terminal residue" evidence="2">
    <location>
        <position position="344"/>
    </location>
</feature>
<dbReference type="EMBL" id="KV924400">
    <property type="protein sequence ID" value="PIO39014.1"/>
    <property type="molecule type" value="Genomic_DNA"/>
</dbReference>
<feature type="region of interest" description="Disordered" evidence="1">
    <location>
        <begin position="201"/>
        <end position="220"/>
    </location>
</feature>
<organism evidence="2">
    <name type="scientific">Aquarana catesbeiana</name>
    <name type="common">American bullfrog</name>
    <name type="synonym">Rana catesbeiana</name>
    <dbReference type="NCBI Taxonomy" id="8400"/>
    <lineage>
        <taxon>Eukaryota</taxon>
        <taxon>Metazoa</taxon>
        <taxon>Chordata</taxon>
        <taxon>Craniata</taxon>
        <taxon>Vertebrata</taxon>
        <taxon>Euteleostomi</taxon>
        <taxon>Amphibia</taxon>
        <taxon>Batrachia</taxon>
        <taxon>Anura</taxon>
        <taxon>Neobatrachia</taxon>
        <taxon>Ranoidea</taxon>
        <taxon>Ranidae</taxon>
        <taxon>Aquarana</taxon>
    </lineage>
</organism>
<protein>
    <submittedName>
        <fullName evidence="2">Uncharacterized protein</fullName>
    </submittedName>
</protein>
<reference evidence="2" key="1">
    <citation type="submission" date="2017-08" db="EMBL/GenBank/DDBJ databases">
        <title>Assembly of the North American Bullfrog Genome.</title>
        <authorList>
            <person name="Warren R.L."/>
            <person name="Vandervalk B.P."/>
            <person name="Kucuk E."/>
            <person name="Birol I."/>
            <person name="Helbing C."/>
            <person name="Pandoh P."/>
            <person name="Behsaz B."/>
            <person name="Mohamadi H."/>
            <person name="Chu J."/>
            <person name="Jackman S."/>
            <person name="Hammond S.A."/>
            <person name="Veldhoen N."/>
            <person name="Kirk H."/>
            <person name="Zhao Y."/>
            <person name="Coope R."/>
            <person name="Pleasance S."/>
            <person name="Moore R."/>
            <person name="Holt R."/>
        </authorList>
    </citation>
    <scope>NUCLEOTIDE SEQUENCE</scope>
    <source>
        <strain evidence="2">Bruno</strain>
        <tissue evidence="2">Liver</tissue>
    </source>
</reference>
<proteinExistence type="predicted"/>
<evidence type="ECO:0000256" key="1">
    <source>
        <dbReference type="SAM" id="MobiDB-lite"/>
    </source>
</evidence>
<feature type="compositionally biased region" description="Acidic residues" evidence="1">
    <location>
        <begin position="202"/>
        <end position="214"/>
    </location>
</feature>
<accession>A0A2G9SFY8</accession>
<name>A0A2G9SFY8_AQUCT</name>
<evidence type="ECO:0000313" key="2">
    <source>
        <dbReference type="EMBL" id="PIO39014.1"/>
    </source>
</evidence>
<dbReference type="AlphaFoldDB" id="A0A2G9SFY8"/>